<feature type="transmembrane region" description="Helical" evidence="1">
    <location>
        <begin position="246"/>
        <end position="272"/>
    </location>
</feature>
<dbReference type="Pfam" id="PF09955">
    <property type="entry name" value="DUF2189"/>
    <property type="match status" value="1"/>
</dbReference>
<dbReference type="RefSeq" id="WP_377761122.1">
    <property type="nucleotide sequence ID" value="NZ_JBHRXY010000006.1"/>
</dbReference>
<sequence length="295" mass="31045">MPDKTIGNPVSWSAQRLAGMGRGLGSAVEGIGSHEMTRPQVNSIGTGDIRAALRQGARDFAALRSDVIIGVALYPVIGFVLAVWAFNAGQVHLLFPLVAGFPLVGPVAAVGLYEMSRRREAGEPADWGAALAALTGRVLGPVLALSALLAVIFVVWLYAAHAIWAATLGPESYGGLLDFLRATLTTRDGWTMILAGTGVGFVFAGVVLCLALVSFPMLIDRPVGVPVALATSLAVVRRNPRAAATWGLVVAVSLLLGMIPLFAGLILVLPILGHATWHLYRRAVTWPDRGMASER</sequence>
<keyword evidence="3" id="KW-1185">Reference proteome</keyword>
<keyword evidence="1" id="KW-0472">Membrane</keyword>
<protein>
    <submittedName>
        <fullName evidence="2">DUF2189 domain-containing protein</fullName>
    </submittedName>
</protein>
<proteinExistence type="predicted"/>
<accession>A0ABV7U414</accession>
<evidence type="ECO:0000313" key="2">
    <source>
        <dbReference type="EMBL" id="MFC3629680.1"/>
    </source>
</evidence>
<feature type="transmembrane region" description="Helical" evidence="1">
    <location>
        <begin position="134"/>
        <end position="156"/>
    </location>
</feature>
<dbReference type="InterPro" id="IPR018692">
    <property type="entry name" value="DUF2189"/>
</dbReference>
<feature type="transmembrane region" description="Helical" evidence="1">
    <location>
        <begin position="67"/>
        <end position="87"/>
    </location>
</feature>
<evidence type="ECO:0000256" key="1">
    <source>
        <dbReference type="SAM" id="Phobius"/>
    </source>
</evidence>
<feature type="transmembrane region" description="Helical" evidence="1">
    <location>
        <begin position="93"/>
        <end position="113"/>
    </location>
</feature>
<name>A0ABV7U414_9RHOB</name>
<feature type="transmembrane region" description="Helical" evidence="1">
    <location>
        <begin position="192"/>
        <end position="219"/>
    </location>
</feature>
<dbReference type="EMBL" id="JBHRXY010000006">
    <property type="protein sequence ID" value="MFC3629680.1"/>
    <property type="molecule type" value="Genomic_DNA"/>
</dbReference>
<keyword evidence="1" id="KW-0812">Transmembrane</keyword>
<comment type="caution">
    <text evidence="2">The sequence shown here is derived from an EMBL/GenBank/DDBJ whole genome shotgun (WGS) entry which is preliminary data.</text>
</comment>
<keyword evidence="1" id="KW-1133">Transmembrane helix</keyword>
<organism evidence="2 3">
    <name type="scientific">Paracoccus angustae</name>
    <dbReference type="NCBI Taxonomy" id="1671480"/>
    <lineage>
        <taxon>Bacteria</taxon>
        <taxon>Pseudomonadati</taxon>
        <taxon>Pseudomonadota</taxon>
        <taxon>Alphaproteobacteria</taxon>
        <taxon>Rhodobacterales</taxon>
        <taxon>Paracoccaceae</taxon>
        <taxon>Paracoccus</taxon>
    </lineage>
</organism>
<dbReference type="Proteomes" id="UP001595539">
    <property type="component" value="Unassembled WGS sequence"/>
</dbReference>
<gene>
    <name evidence="2" type="ORF">ACFOM8_09510</name>
</gene>
<reference evidence="3" key="1">
    <citation type="journal article" date="2019" name="Int. J. Syst. Evol. Microbiol.">
        <title>The Global Catalogue of Microorganisms (GCM) 10K type strain sequencing project: providing services to taxonomists for standard genome sequencing and annotation.</title>
        <authorList>
            <consortium name="The Broad Institute Genomics Platform"/>
            <consortium name="The Broad Institute Genome Sequencing Center for Infectious Disease"/>
            <person name="Wu L."/>
            <person name="Ma J."/>
        </authorList>
    </citation>
    <scope>NUCLEOTIDE SEQUENCE [LARGE SCALE GENOMIC DNA]</scope>
    <source>
        <strain evidence="3">KCTC 42473</strain>
    </source>
</reference>
<evidence type="ECO:0000313" key="3">
    <source>
        <dbReference type="Proteomes" id="UP001595539"/>
    </source>
</evidence>